<gene>
    <name evidence="1" type="ORF">GOP47_0000686</name>
</gene>
<dbReference type="AlphaFoldDB" id="A0A9D4ZT54"/>
<comment type="caution">
    <text evidence="1">The sequence shown here is derived from an EMBL/GenBank/DDBJ whole genome shotgun (WGS) entry which is preliminary data.</text>
</comment>
<dbReference type="Proteomes" id="UP000886520">
    <property type="component" value="Chromosome 1"/>
</dbReference>
<keyword evidence="2" id="KW-1185">Reference proteome</keyword>
<evidence type="ECO:0000313" key="1">
    <source>
        <dbReference type="EMBL" id="KAI5084517.1"/>
    </source>
</evidence>
<protein>
    <submittedName>
        <fullName evidence="1">Uncharacterized protein</fullName>
    </submittedName>
</protein>
<proteinExistence type="predicted"/>
<evidence type="ECO:0000313" key="2">
    <source>
        <dbReference type="Proteomes" id="UP000886520"/>
    </source>
</evidence>
<accession>A0A9D4ZT54</accession>
<name>A0A9D4ZT54_ADICA</name>
<reference evidence="1" key="1">
    <citation type="submission" date="2021-01" db="EMBL/GenBank/DDBJ databases">
        <title>Adiantum capillus-veneris genome.</title>
        <authorList>
            <person name="Fang Y."/>
            <person name="Liao Q."/>
        </authorList>
    </citation>
    <scope>NUCLEOTIDE SEQUENCE</scope>
    <source>
        <strain evidence="1">H3</strain>
        <tissue evidence="1">Leaf</tissue>
    </source>
</reference>
<organism evidence="1 2">
    <name type="scientific">Adiantum capillus-veneris</name>
    <name type="common">Maidenhair fern</name>
    <dbReference type="NCBI Taxonomy" id="13818"/>
    <lineage>
        <taxon>Eukaryota</taxon>
        <taxon>Viridiplantae</taxon>
        <taxon>Streptophyta</taxon>
        <taxon>Embryophyta</taxon>
        <taxon>Tracheophyta</taxon>
        <taxon>Polypodiopsida</taxon>
        <taxon>Polypodiidae</taxon>
        <taxon>Polypodiales</taxon>
        <taxon>Pteridineae</taxon>
        <taxon>Pteridaceae</taxon>
        <taxon>Vittarioideae</taxon>
        <taxon>Adiantum</taxon>
    </lineage>
</organism>
<feature type="non-terminal residue" evidence="1">
    <location>
        <position position="64"/>
    </location>
</feature>
<dbReference type="EMBL" id="JABFUD020000001">
    <property type="protein sequence ID" value="KAI5084517.1"/>
    <property type="molecule type" value="Genomic_DNA"/>
</dbReference>
<sequence>MLTSSCCLKSMMGELQLKFKAGESSSMMEANSEALVCKANSSQKFDKETGPIKPQVACLSLCGH</sequence>